<dbReference type="InterPro" id="IPR041664">
    <property type="entry name" value="AAA_16"/>
</dbReference>
<dbReference type="Proteomes" id="UP000582974">
    <property type="component" value="Unassembled WGS sequence"/>
</dbReference>
<dbReference type="PROSITE" id="PS50043">
    <property type="entry name" value="HTH_LUXR_2"/>
    <property type="match status" value="1"/>
</dbReference>
<accession>A0A838A8A0</accession>
<dbReference type="EMBL" id="JACCKD010000002">
    <property type="protein sequence ID" value="MBA0124927.1"/>
    <property type="molecule type" value="Genomic_DNA"/>
</dbReference>
<gene>
    <name evidence="4" type="ORF">H0B56_05165</name>
</gene>
<keyword evidence="1" id="KW-0547">Nucleotide-binding</keyword>
<dbReference type="SMART" id="SM00421">
    <property type="entry name" value="HTH_LUXR"/>
    <property type="match status" value="1"/>
</dbReference>
<feature type="domain" description="HTH luxR-type" evidence="3">
    <location>
        <begin position="942"/>
        <end position="1007"/>
    </location>
</feature>
<evidence type="ECO:0000256" key="2">
    <source>
        <dbReference type="ARBA" id="ARBA00022840"/>
    </source>
</evidence>
<organism evidence="4 5">
    <name type="scientific">Haloechinothrix aidingensis</name>
    <dbReference type="NCBI Taxonomy" id="2752311"/>
    <lineage>
        <taxon>Bacteria</taxon>
        <taxon>Bacillati</taxon>
        <taxon>Actinomycetota</taxon>
        <taxon>Actinomycetes</taxon>
        <taxon>Pseudonocardiales</taxon>
        <taxon>Pseudonocardiaceae</taxon>
        <taxon>Haloechinothrix</taxon>
    </lineage>
</organism>
<dbReference type="SUPFAM" id="SSF48452">
    <property type="entry name" value="TPR-like"/>
    <property type="match status" value="1"/>
</dbReference>
<dbReference type="SUPFAM" id="SSF52540">
    <property type="entry name" value="P-loop containing nucleoside triphosphate hydrolases"/>
    <property type="match status" value="1"/>
</dbReference>
<dbReference type="GO" id="GO:0005524">
    <property type="term" value="F:ATP binding"/>
    <property type="evidence" value="ECO:0007669"/>
    <property type="project" value="UniProtKB-KW"/>
</dbReference>
<evidence type="ECO:0000259" key="3">
    <source>
        <dbReference type="PROSITE" id="PS50043"/>
    </source>
</evidence>
<dbReference type="Pfam" id="PF00196">
    <property type="entry name" value="GerE"/>
    <property type="match status" value="1"/>
</dbReference>
<reference evidence="4 5" key="1">
    <citation type="submission" date="2020-07" db="EMBL/GenBank/DDBJ databases">
        <title>Genome of Haloechinothrix sp.</title>
        <authorList>
            <person name="Tang S.-K."/>
            <person name="Yang L."/>
            <person name="Zhu W.-Y."/>
        </authorList>
    </citation>
    <scope>NUCLEOTIDE SEQUENCE [LARGE SCALE GENOMIC DNA]</scope>
    <source>
        <strain evidence="4 5">YIM 98757</strain>
    </source>
</reference>
<dbReference type="PRINTS" id="PR00038">
    <property type="entry name" value="HTHLUXR"/>
</dbReference>
<keyword evidence="2" id="KW-0067">ATP-binding</keyword>
<protein>
    <submittedName>
        <fullName evidence="4">AAA family ATPase</fullName>
    </submittedName>
</protein>
<name>A0A838A8A0_9PSEU</name>
<dbReference type="Gene3D" id="1.25.40.10">
    <property type="entry name" value="Tetratricopeptide repeat domain"/>
    <property type="match status" value="1"/>
</dbReference>
<dbReference type="GO" id="GO:0005737">
    <property type="term" value="C:cytoplasm"/>
    <property type="evidence" value="ECO:0007669"/>
    <property type="project" value="TreeGrafter"/>
</dbReference>
<evidence type="ECO:0000313" key="5">
    <source>
        <dbReference type="Proteomes" id="UP000582974"/>
    </source>
</evidence>
<dbReference type="InterPro" id="IPR027417">
    <property type="entry name" value="P-loop_NTPase"/>
</dbReference>
<dbReference type="PANTHER" id="PTHR16305">
    <property type="entry name" value="TESTICULAR SOLUBLE ADENYLYL CYCLASE"/>
    <property type="match status" value="1"/>
</dbReference>
<sequence>MRGMPRLGTGIPLIGRRTELRLLVDALERAHNGDACGILLSGEAGMGKSRLVAELGRRATEYGALVLTGRCVDMSEGSLPYLPFSDALAPLAIPESGELRGVLRARPALGRLFPQLVQPTPATADSSPFTVEHETMRRPNAEQDIGQLQLFDAVVHALTELADERLVVLVVEDLHWADSSTRDLLAFLCARLRSQRLLLLATYRHDDVHRRHPLRPLVAELSRAGRVDRMELSALSADDAHAFIAAISDGQLAGDTAANIVRRAEGNAFFLEELVASGAESEHEVPAGLAEVLLARVERLPAVARQLIRVISVAHGGVAHGALSDVAGIDELELESALREAVQHGVLVVDNGYYAFRHALLREAVYADLLPGERTRMHAAYARRLVGMRRSGVAAQLAYHSFESNDLPTALEASLRAAQEADALGAPGSALQHIERALRVWDAVPPERRPDDVTELELTRKASRIAGVAGEPDRSISYARAAVDLLSEPSAAQVSGEEAAKIHLRLGRALLGMTASLDEAASVIDRAWDLVADAEPSHTRTWVLAVRARILRGRGKFEESLASAQGALAEARTYDLGGAEADSLITIGRLAEHGGDSTAAREYLRTAQHKAAESHAVGTEMMARYYLGLGYEERGELDEAVAVFDDAVARGASIGAGLTTYGVESRVRQLHLRYVRGEWGGIDAAEPNRNALSSITAASLAGPIAHVLAGQGRFEDALRLVEEMRPHVRVELLIAIAAAAVGTDVAFWQGEYSVAVRRAEEGIAWFDEHVPGLLACVRVAALGIAAAASQAGEHRLRLDRAGEHDAVGAGERLLAHTRSVLDTRAGEVDPAPGTAIRPVGPEALAWQVRAEAEATRLRGSSDAGLWAKAVEAFGYGPVYDQAVCRWRCAEALLDAHDAEPAAEQLAEAHAVAERIGAVPLRDAVRATAARGRVTLPGRQAPRAAGTGPLTERERAVLELVALGRTNRQVGAELYISEKTVSVHLSRTMAKLGASRRAEAVALAYDRGLLNAE</sequence>
<evidence type="ECO:0000256" key="1">
    <source>
        <dbReference type="ARBA" id="ARBA00022741"/>
    </source>
</evidence>
<dbReference type="InterPro" id="IPR011990">
    <property type="entry name" value="TPR-like_helical_dom_sf"/>
</dbReference>
<dbReference type="PROSITE" id="PS00622">
    <property type="entry name" value="HTH_LUXR_1"/>
    <property type="match status" value="1"/>
</dbReference>
<dbReference type="InterPro" id="IPR016032">
    <property type="entry name" value="Sig_transdc_resp-reg_C-effctor"/>
</dbReference>
<dbReference type="AlphaFoldDB" id="A0A838A8A0"/>
<dbReference type="SUPFAM" id="SSF46894">
    <property type="entry name" value="C-terminal effector domain of the bipartite response regulators"/>
    <property type="match status" value="1"/>
</dbReference>
<evidence type="ECO:0000313" key="4">
    <source>
        <dbReference type="EMBL" id="MBA0124927.1"/>
    </source>
</evidence>
<dbReference type="GO" id="GO:0006355">
    <property type="term" value="P:regulation of DNA-templated transcription"/>
    <property type="evidence" value="ECO:0007669"/>
    <property type="project" value="InterPro"/>
</dbReference>
<dbReference type="Pfam" id="PF13191">
    <property type="entry name" value="AAA_16"/>
    <property type="match status" value="1"/>
</dbReference>
<dbReference type="GO" id="GO:0003677">
    <property type="term" value="F:DNA binding"/>
    <property type="evidence" value="ECO:0007669"/>
    <property type="project" value="InterPro"/>
</dbReference>
<dbReference type="InterPro" id="IPR000792">
    <property type="entry name" value="Tscrpt_reg_LuxR_C"/>
</dbReference>
<dbReference type="InterPro" id="IPR036388">
    <property type="entry name" value="WH-like_DNA-bd_sf"/>
</dbReference>
<keyword evidence="5" id="KW-1185">Reference proteome</keyword>
<dbReference type="CDD" id="cd06170">
    <property type="entry name" value="LuxR_C_like"/>
    <property type="match status" value="1"/>
</dbReference>
<comment type="caution">
    <text evidence="4">The sequence shown here is derived from an EMBL/GenBank/DDBJ whole genome shotgun (WGS) entry which is preliminary data.</text>
</comment>
<dbReference type="PANTHER" id="PTHR16305:SF35">
    <property type="entry name" value="TRANSCRIPTIONAL ACTIVATOR DOMAIN"/>
    <property type="match status" value="1"/>
</dbReference>
<proteinExistence type="predicted"/>
<dbReference type="Gene3D" id="1.10.10.10">
    <property type="entry name" value="Winged helix-like DNA-binding domain superfamily/Winged helix DNA-binding domain"/>
    <property type="match status" value="1"/>
</dbReference>
<dbReference type="GO" id="GO:0004016">
    <property type="term" value="F:adenylate cyclase activity"/>
    <property type="evidence" value="ECO:0007669"/>
    <property type="project" value="TreeGrafter"/>
</dbReference>